<dbReference type="Proteomes" id="UP000008141">
    <property type="component" value="Unassembled WGS sequence"/>
</dbReference>
<feature type="signal peptide" evidence="2">
    <location>
        <begin position="1"/>
        <end position="21"/>
    </location>
</feature>
<feature type="compositionally biased region" description="Low complexity" evidence="1">
    <location>
        <begin position="408"/>
        <end position="419"/>
    </location>
</feature>
<evidence type="ECO:0008006" key="5">
    <source>
        <dbReference type="Google" id="ProtNLM"/>
    </source>
</evidence>
<evidence type="ECO:0000313" key="3">
    <source>
        <dbReference type="EMBL" id="EFN58564.1"/>
    </source>
</evidence>
<proteinExistence type="predicted"/>
<dbReference type="KEGG" id="cvr:CHLNCDRAFT_56931"/>
<feature type="compositionally biased region" description="Low complexity" evidence="1">
    <location>
        <begin position="426"/>
        <end position="437"/>
    </location>
</feature>
<dbReference type="RefSeq" id="XP_005850666.1">
    <property type="nucleotide sequence ID" value="XM_005850604.1"/>
</dbReference>
<evidence type="ECO:0000313" key="4">
    <source>
        <dbReference type="Proteomes" id="UP000008141"/>
    </source>
</evidence>
<dbReference type="InParanoid" id="E1Z605"/>
<reference evidence="3 4" key="1">
    <citation type="journal article" date="2010" name="Plant Cell">
        <title>The Chlorella variabilis NC64A genome reveals adaptation to photosymbiosis, coevolution with viruses, and cryptic sex.</title>
        <authorList>
            <person name="Blanc G."/>
            <person name="Duncan G."/>
            <person name="Agarkova I."/>
            <person name="Borodovsky M."/>
            <person name="Gurnon J."/>
            <person name="Kuo A."/>
            <person name="Lindquist E."/>
            <person name="Lucas S."/>
            <person name="Pangilinan J."/>
            <person name="Polle J."/>
            <person name="Salamov A."/>
            <person name="Terry A."/>
            <person name="Yamada T."/>
            <person name="Dunigan D.D."/>
            <person name="Grigoriev I.V."/>
            <person name="Claverie J.M."/>
            <person name="Van Etten J.L."/>
        </authorList>
    </citation>
    <scope>NUCLEOTIDE SEQUENCE [LARGE SCALE GENOMIC DNA]</scope>
    <source>
        <strain evidence="3 4">NC64A</strain>
    </source>
</reference>
<feature type="region of interest" description="Disordered" evidence="1">
    <location>
        <begin position="406"/>
        <end position="439"/>
    </location>
</feature>
<gene>
    <name evidence="3" type="ORF">CHLNCDRAFT_56931</name>
</gene>
<dbReference type="eggNOG" id="ENOG502QQ67">
    <property type="taxonomic scope" value="Eukaryota"/>
</dbReference>
<feature type="chain" id="PRO_5003155662" description="TUNICAMYCIN INDUCED 1" evidence="2">
    <location>
        <begin position="22"/>
        <end position="515"/>
    </location>
</feature>
<keyword evidence="4" id="KW-1185">Reference proteome</keyword>
<keyword evidence="2" id="KW-0732">Signal</keyword>
<protein>
    <recommendedName>
        <fullName evidence="5">TUNICAMYCIN INDUCED 1</fullName>
    </recommendedName>
</protein>
<sequence length="515" mass="54329">MSARRCVASTLALFCVAGTLGADAHPSDSGGGAIVTATELASLASSGDAVQLWQRATASAAAAVVEALEKQDASKTVELRGADLGELRIWHGQSVSLGLEADGQVYRYVVSSEEDWRSLEQVLPAAQGGLLPRHDWDSIERDWLSPVSRGSLLPDFALEGPVDVFLTRPTALQLFLPHASDAGTVQRVLLREGAAVMVRGARSVRLRRGLDLPPIGLSEFAGIVAADAGQRQPLGVLHLLAGVRAAAAAHWNASHPDQSLGLVGLELDLSPHGAALLAAPAATTTTGGGGSGQRLRVRPVKPGVIELVARDAPPQGGEAARGAVAVPSAVPPSPTWPLASVHPMQLQSYERLLRQVISSRLFRAPKGQQQAFRVAQDVSLRLLETEAQATTLLQLRLELERRPRKKAAGAAAGAAAAPAGRRRQQQQEQQQAVAVAVADDEPPDAHQVLAAAAGRLGPHETWRATVQVRGDAQRGTLRFVPLHLERVGASHDTVKFAQEALNSLYGMNRSEVVAQ</sequence>
<accession>E1Z605</accession>
<dbReference type="OrthoDB" id="513870at2759"/>
<name>E1Z605_CHLVA</name>
<dbReference type="GeneID" id="17358207"/>
<dbReference type="EMBL" id="GL433837">
    <property type="protein sequence ID" value="EFN58564.1"/>
    <property type="molecule type" value="Genomic_DNA"/>
</dbReference>
<dbReference type="PANTHER" id="PTHR34454:SF2">
    <property type="entry name" value="PROTEIN TUNICAMYCIN INDUCED 1"/>
    <property type="match status" value="1"/>
</dbReference>
<dbReference type="AlphaFoldDB" id="E1Z605"/>
<dbReference type="PANTHER" id="PTHR34454">
    <property type="entry name" value="TUNICAMYCIN INDUCED PROTEIN"/>
    <property type="match status" value="1"/>
</dbReference>
<evidence type="ECO:0000256" key="1">
    <source>
        <dbReference type="SAM" id="MobiDB-lite"/>
    </source>
</evidence>
<dbReference type="InterPro" id="IPR053283">
    <property type="entry name" value="TUNICAMYCIN_INDUCED_1"/>
</dbReference>
<evidence type="ECO:0000256" key="2">
    <source>
        <dbReference type="SAM" id="SignalP"/>
    </source>
</evidence>
<organism evidence="4">
    <name type="scientific">Chlorella variabilis</name>
    <name type="common">Green alga</name>
    <dbReference type="NCBI Taxonomy" id="554065"/>
    <lineage>
        <taxon>Eukaryota</taxon>
        <taxon>Viridiplantae</taxon>
        <taxon>Chlorophyta</taxon>
        <taxon>core chlorophytes</taxon>
        <taxon>Trebouxiophyceae</taxon>
        <taxon>Chlorellales</taxon>
        <taxon>Chlorellaceae</taxon>
        <taxon>Chlorella clade</taxon>
        <taxon>Chlorella</taxon>
    </lineage>
</organism>
<dbReference type="FunCoup" id="E1Z605">
    <property type="interactions" value="2"/>
</dbReference>